<protein>
    <recommendedName>
        <fullName evidence="10">Type 3 secretion system secretin</fullName>
        <shortName evidence="10">T3SS secretin</shortName>
    </recommendedName>
</protein>
<gene>
    <name evidence="15" type="primary">lscC</name>
    <name evidence="10" type="synonym">sctC</name>
</gene>
<dbReference type="InterPro" id="IPR038591">
    <property type="entry name" value="NolW-like_sf"/>
</dbReference>
<keyword evidence="6 10" id="KW-0811">Translocation</keyword>
<evidence type="ECO:0000259" key="12">
    <source>
        <dbReference type="Pfam" id="PF00263"/>
    </source>
</evidence>
<keyword evidence="9 10" id="KW-0998">Cell outer membrane</keyword>
<keyword evidence="7" id="KW-0843">Virulence</keyword>
<reference evidence="15" key="1">
    <citation type="journal article" date="2002" name="Trends Microbiol.">
        <title>Genomic islands in Photorhabdus.</title>
        <authorList>
            <person name="Waterfield N.R."/>
            <person name="Daborn P.J."/>
            <person name="ffrench-Constant R.H."/>
        </authorList>
    </citation>
    <scope>NUCLEOTIDE SEQUENCE</scope>
    <source>
        <strain evidence="15">W14</strain>
    </source>
</reference>
<evidence type="ECO:0000256" key="6">
    <source>
        <dbReference type="ARBA" id="ARBA00023010"/>
    </source>
</evidence>
<dbReference type="Gene3D" id="3.55.50.30">
    <property type="match status" value="1"/>
</dbReference>
<dbReference type="NCBIfam" id="TIGR02516">
    <property type="entry name" value="type_III_yscC"/>
    <property type="match status" value="1"/>
</dbReference>
<dbReference type="InterPro" id="IPR004845">
    <property type="entry name" value="T2SS_GspD_CS"/>
</dbReference>
<evidence type="ECO:0000256" key="10">
    <source>
        <dbReference type="HAMAP-Rule" id="MF_02219"/>
    </source>
</evidence>
<evidence type="ECO:0000256" key="3">
    <source>
        <dbReference type="ARBA" id="ARBA00022448"/>
    </source>
</evidence>
<evidence type="ECO:0000313" key="15">
    <source>
        <dbReference type="EMBL" id="AAO18033.1"/>
    </source>
</evidence>
<dbReference type="PRINTS" id="PR01337">
    <property type="entry name" value="TYPE3OMGPROT"/>
</dbReference>
<dbReference type="GO" id="GO:0009279">
    <property type="term" value="C:cell outer membrane"/>
    <property type="evidence" value="ECO:0007669"/>
    <property type="project" value="UniProtKB-SubCell"/>
</dbReference>
<organism evidence="15">
    <name type="scientific">Photorhabdus luminescens</name>
    <name type="common">Xenorhabdus luminescens</name>
    <dbReference type="NCBI Taxonomy" id="29488"/>
    <lineage>
        <taxon>Bacteria</taxon>
        <taxon>Pseudomonadati</taxon>
        <taxon>Pseudomonadota</taxon>
        <taxon>Gammaproteobacteria</taxon>
        <taxon>Enterobacterales</taxon>
        <taxon>Morganellaceae</taxon>
        <taxon>Photorhabdus</taxon>
    </lineage>
</organism>
<dbReference type="HAMAP" id="MF_02219">
    <property type="entry name" value="Type_III_secretin"/>
    <property type="match status" value="1"/>
</dbReference>
<keyword evidence="8 10" id="KW-0472">Membrane</keyword>
<evidence type="ECO:0000256" key="7">
    <source>
        <dbReference type="ARBA" id="ARBA00023026"/>
    </source>
</evidence>
<evidence type="ECO:0000259" key="13">
    <source>
        <dbReference type="Pfam" id="PF03958"/>
    </source>
</evidence>
<name>Q84H05_PHOLU</name>
<evidence type="ECO:0000256" key="1">
    <source>
        <dbReference type="ARBA" id="ARBA00004442"/>
    </source>
</evidence>
<comment type="similarity">
    <text evidence="2 10">Belongs to the bacterial secretin family. T3SS SctC subfamily.</text>
</comment>
<evidence type="ECO:0000259" key="14">
    <source>
        <dbReference type="Pfam" id="PF21304"/>
    </source>
</evidence>
<proteinExistence type="inferred from homology"/>
<comment type="subunit">
    <text evidence="10">The core secretion machinery of the T3SS is composed of approximately 20 different proteins, including cytoplasmic components, a base, an export apparatus and a needle. This subunit is part of the base, which anchors the injectisome in the bacterial cell envelope. Forms a stable homooligomeric complex.</text>
</comment>
<dbReference type="Pfam" id="PF03958">
    <property type="entry name" value="Secretin_N"/>
    <property type="match status" value="2"/>
</dbReference>
<dbReference type="InterPro" id="IPR003522">
    <property type="entry name" value="T3SS_OM_pore_YscC"/>
</dbReference>
<dbReference type="InterPro" id="IPR050810">
    <property type="entry name" value="Bact_Secretion_Sys_Channel"/>
</dbReference>
<feature type="domain" description="Type II/III secretion system secretin-like" evidence="12">
    <location>
        <begin position="364"/>
        <end position="523"/>
    </location>
</feature>
<dbReference type="PANTHER" id="PTHR30332">
    <property type="entry name" value="PROBABLE GENERAL SECRETION PATHWAY PROTEIN D"/>
    <property type="match status" value="1"/>
</dbReference>
<comment type="function">
    <text evidence="10">Component of the type III secretion system (T3SS), also called injectisome, which is used to inject bacterial effector proteins into eukaryotic host cells. Forms a ring-shaped multimeric structure with an apparent central pore in the outer membrane.</text>
</comment>
<evidence type="ECO:0000256" key="9">
    <source>
        <dbReference type="ARBA" id="ARBA00023237"/>
    </source>
</evidence>
<evidence type="ECO:0000256" key="2">
    <source>
        <dbReference type="ARBA" id="ARBA00007032"/>
    </source>
</evidence>
<dbReference type="Gene3D" id="3.30.1370.120">
    <property type="match status" value="2"/>
</dbReference>
<keyword evidence="4 10" id="KW-0732">Signal</keyword>
<dbReference type="PROSITE" id="PS00875">
    <property type="entry name" value="T2SP_D"/>
    <property type="match status" value="1"/>
</dbReference>
<feature type="domain" description="SPI-1 type 3 secretion system secretin N0" evidence="14">
    <location>
        <begin position="47"/>
        <end position="113"/>
    </location>
</feature>
<dbReference type="GO" id="GO:0030257">
    <property type="term" value="C:type III protein secretion system complex"/>
    <property type="evidence" value="ECO:0007669"/>
    <property type="project" value="UniProtKB-UniRule"/>
</dbReference>
<dbReference type="Pfam" id="PF00263">
    <property type="entry name" value="Secretin"/>
    <property type="match status" value="1"/>
</dbReference>
<dbReference type="Pfam" id="PF21304">
    <property type="entry name" value="T3S_SPI-1_N0"/>
    <property type="match status" value="1"/>
</dbReference>
<keyword evidence="3 10" id="KW-0813">Transport</keyword>
<sequence>METGNMATMKQFQRLCRSLLLSLSISGVMIPSAYSQDLDWFPTPYSYLAKGESLRDVLVDFGANYEASVVVSDKVTDQVNGHFEQNTPQEFLQHLSSLYNLVWYYDGSVLYVFKNSEIQSRLLKLEQTNATELQQALKRSGIWEPRFGWRPDPGNQLVYISGPPRYLELVDQTASALEQQSLLRSEKTGALTVEIFPLKYASVVDRKIQYRDTSIEAPGVATILSRLLSDTNVTTVTGEASSSTGGSYSSRAVVQAEPSLNAIIVRDNPERMPMYAHLINVLDKPSARIEVALSIVDIDANNLSELGVDWQVGINTGPRHIIDITTSAGEKKEGKEKGESIGSAALGSLVDRRGLDYLLAKITLLESKGSAQVISRPTLLTQENTQAVIDNNETYYVKVNGERVAELKSLTYGTMLRMIPRVIQVGDSPEISLDLHIEDGNQKPNSSGRDGIPTISRTVVDTVARVGHGQSLLIGGIYRDEMSQITRKVPFLGDIPYLGVLFRNTSEQVRRSVRLFIIEPRLIDSGIAHYLALGNGQDLRPGLLATQDISNHSLSLSKALGSAQCQPLSSARQVQETLRQAGKSSFLDSCRMGKTYGWRVIEQQCSLKETWCVRVQNKANR</sequence>
<dbReference type="GO" id="GO:0030254">
    <property type="term" value="P:protein secretion by the type III secretion system"/>
    <property type="evidence" value="ECO:0007669"/>
    <property type="project" value="UniProtKB-UniRule"/>
</dbReference>
<accession>Q84H05</accession>
<dbReference type="InterPro" id="IPR049034">
    <property type="entry name" value="T3S_SPI-1_N0"/>
</dbReference>
<dbReference type="InterPro" id="IPR004846">
    <property type="entry name" value="T2SS/T3SS_dom"/>
</dbReference>
<keyword evidence="5 10" id="KW-0653">Protein transport</keyword>
<evidence type="ECO:0000256" key="4">
    <source>
        <dbReference type="ARBA" id="ARBA00022729"/>
    </source>
</evidence>
<dbReference type="PANTHER" id="PTHR30332:SF5">
    <property type="entry name" value="SPI-1 TYPE 3 SECRETION SYSTEM SECRETIN"/>
    <property type="match status" value="1"/>
</dbReference>
<feature type="domain" description="NolW-like" evidence="13">
    <location>
        <begin position="120"/>
        <end position="181"/>
    </location>
</feature>
<evidence type="ECO:0000256" key="8">
    <source>
        <dbReference type="ARBA" id="ARBA00023136"/>
    </source>
</evidence>
<comment type="subcellular location">
    <subcellularLocation>
        <location evidence="1 10 11">Cell outer membrane</location>
    </subcellularLocation>
</comment>
<evidence type="ECO:0000256" key="11">
    <source>
        <dbReference type="RuleBase" id="RU004004"/>
    </source>
</evidence>
<dbReference type="AlphaFoldDB" id="Q84H05"/>
<dbReference type="InterPro" id="IPR005644">
    <property type="entry name" value="NolW-like"/>
</dbReference>
<dbReference type="GO" id="GO:0015627">
    <property type="term" value="C:type II protein secretion system complex"/>
    <property type="evidence" value="ECO:0007669"/>
    <property type="project" value="TreeGrafter"/>
</dbReference>
<dbReference type="EMBL" id="AY144116">
    <property type="protein sequence ID" value="AAO18033.1"/>
    <property type="molecule type" value="Genomic_DNA"/>
</dbReference>
<feature type="domain" description="NolW-like" evidence="13">
    <location>
        <begin position="193"/>
        <end position="287"/>
    </location>
</feature>
<evidence type="ECO:0000256" key="5">
    <source>
        <dbReference type="ARBA" id="ARBA00022927"/>
    </source>
</evidence>